<evidence type="ECO:0000313" key="1">
    <source>
        <dbReference type="EMBL" id="KAL1522386.1"/>
    </source>
</evidence>
<dbReference type="EMBL" id="JBGBPQ010000006">
    <property type="protein sequence ID" value="KAL1522386.1"/>
    <property type="molecule type" value="Genomic_DNA"/>
</dbReference>
<keyword evidence="2" id="KW-1185">Reference proteome</keyword>
<reference evidence="1 2" key="1">
    <citation type="journal article" date="2024" name="Science">
        <title>Giant polyketide synthase enzymes in the biosynthesis of giant marine polyether toxins.</title>
        <authorList>
            <person name="Fallon T.R."/>
            <person name="Shende V.V."/>
            <person name="Wierzbicki I.H."/>
            <person name="Pendleton A.L."/>
            <person name="Watervoot N.F."/>
            <person name="Auber R.P."/>
            <person name="Gonzalez D.J."/>
            <person name="Wisecaver J.H."/>
            <person name="Moore B.S."/>
        </authorList>
    </citation>
    <scope>NUCLEOTIDE SEQUENCE [LARGE SCALE GENOMIC DNA]</scope>
    <source>
        <strain evidence="1 2">12B1</strain>
    </source>
</reference>
<evidence type="ECO:0008006" key="3">
    <source>
        <dbReference type="Google" id="ProtNLM"/>
    </source>
</evidence>
<gene>
    <name evidence="1" type="ORF">AB1Y20_017376</name>
</gene>
<proteinExistence type="predicted"/>
<organism evidence="1 2">
    <name type="scientific">Prymnesium parvum</name>
    <name type="common">Toxic golden alga</name>
    <dbReference type="NCBI Taxonomy" id="97485"/>
    <lineage>
        <taxon>Eukaryota</taxon>
        <taxon>Haptista</taxon>
        <taxon>Haptophyta</taxon>
        <taxon>Prymnesiophyceae</taxon>
        <taxon>Prymnesiales</taxon>
        <taxon>Prymnesiaceae</taxon>
        <taxon>Prymnesium</taxon>
    </lineage>
</organism>
<sequence>MAYFSSLFVAPELLERVALLCDDELALLALECVCRGFRMATSRAWKRLTYKRFPRVRAIEQLTRQPGPGYRELFYRQLKAEYVVPPRPISLVGFVFTFELSVHGQRAQSWSAPYCRENAAYPTACLWSGEDAPIWFTLLLSVCRDSDTQPSSFAVVPENLRSSCACRIFVTHMWHTVLLYSGSPMAVGREGEDFIIFESRPAPRLFFGAGEVENVGAEVPEVVDLSQIWWFQPSLHHEGQPAQPTSDATKLGNMKLEVESSIDDSINTDALFWYISYLAATTQQQGTER</sequence>
<name>A0AB34JLY4_PRYPA</name>
<dbReference type="Proteomes" id="UP001515480">
    <property type="component" value="Unassembled WGS sequence"/>
</dbReference>
<accession>A0AB34JLY4</accession>
<comment type="caution">
    <text evidence="1">The sequence shown here is derived from an EMBL/GenBank/DDBJ whole genome shotgun (WGS) entry which is preliminary data.</text>
</comment>
<dbReference type="AlphaFoldDB" id="A0AB34JLY4"/>
<evidence type="ECO:0000313" key="2">
    <source>
        <dbReference type="Proteomes" id="UP001515480"/>
    </source>
</evidence>
<protein>
    <recommendedName>
        <fullName evidence="3">F-box domain-containing protein</fullName>
    </recommendedName>
</protein>